<keyword evidence="1" id="KW-0812">Transmembrane</keyword>
<evidence type="ECO:0000313" key="2">
    <source>
        <dbReference type="EMBL" id="GEM39964.1"/>
    </source>
</evidence>
<feature type="transmembrane region" description="Helical" evidence="1">
    <location>
        <begin position="194"/>
        <end position="215"/>
    </location>
</feature>
<dbReference type="Pfam" id="PF17198">
    <property type="entry name" value="AveC_like"/>
    <property type="match status" value="1"/>
</dbReference>
<accession>A0A511MH24</accession>
<evidence type="ECO:0000256" key="1">
    <source>
        <dbReference type="SAM" id="Phobius"/>
    </source>
</evidence>
<protein>
    <recommendedName>
        <fullName evidence="4">DUF5135 domain-containing protein</fullName>
    </recommendedName>
</protein>
<keyword evidence="3" id="KW-1185">Reference proteome</keyword>
<gene>
    <name evidence="2" type="ORF">NN4_44830</name>
</gene>
<feature type="transmembrane region" description="Helical" evidence="1">
    <location>
        <begin position="23"/>
        <end position="46"/>
    </location>
</feature>
<dbReference type="InterPro" id="IPR033459">
    <property type="entry name" value="AveC-like"/>
</dbReference>
<dbReference type="OrthoDB" id="9066067at2"/>
<organism evidence="2 3">
    <name type="scientific">Nocardia ninae NBRC 108245</name>
    <dbReference type="NCBI Taxonomy" id="1210091"/>
    <lineage>
        <taxon>Bacteria</taxon>
        <taxon>Bacillati</taxon>
        <taxon>Actinomycetota</taxon>
        <taxon>Actinomycetes</taxon>
        <taxon>Mycobacteriales</taxon>
        <taxon>Nocardiaceae</taxon>
        <taxon>Nocardia</taxon>
    </lineage>
</organism>
<reference evidence="2 3" key="1">
    <citation type="submission" date="2019-07" db="EMBL/GenBank/DDBJ databases">
        <title>Whole genome shotgun sequence of Nocardia ninae NBRC 108245.</title>
        <authorList>
            <person name="Hosoyama A."/>
            <person name="Uohara A."/>
            <person name="Ohji S."/>
            <person name="Ichikawa N."/>
        </authorList>
    </citation>
    <scope>NUCLEOTIDE SEQUENCE [LARGE SCALE GENOMIC DNA]</scope>
    <source>
        <strain evidence="2 3">NBRC 108245</strain>
    </source>
</reference>
<comment type="caution">
    <text evidence="2">The sequence shown here is derived from an EMBL/GenBank/DDBJ whole genome shotgun (WGS) entry which is preliminary data.</text>
</comment>
<dbReference type="EMBL" id="BJXA01000030">
    <property type="protein sequence ID" value="GEM39964.1"/>
    <property type="molecule type" value="Genomic_DNA"/>
</dbReference>
<feature type="transmembrane region" description="Helical" evidence="1">
    <location>
        <begin position="235"/>
        <end position="257"/>
    </location>
</feature>
<evidence type="ECO:0000313" key="3">
    <source>
        <dbReference type="Proteomes" id="UP000321424"/>
    </source>
</evidence>
<dbReference type="Proteomes" id="UP000321424">
    <property type="component" value="Unassembled WGS sequence"/>
</dbReference>
<name>A0A511MH24_9NOCA</name>
<feature type="transmembrane region" description="Helical" evidence="1">
    <location>
        <begin position="102"/>
        <end position="124"/>
    </location>
</feature>
<keyword evidence="1" id="KW-0472">Membrane</keyword>
<sequence>MTQTVLEAETGSRLDWRLLRTPVTLFAAAGVTSILMGIWVIGRWLVAGEFHLGFASSEETGASSARMLTIWLYQGVLAVTAVGFAAWGIWQCIRQRRLTFDGSLCLAYLWMFWMAPLLNCWRPILLYNANLVHMPSWGPYIPGWRSVGAQRQIEPLFVSSVGWLSMVIWPITTGLVMGWFILRRWPQLSGIRLTAAAFVCSVLIDWPLEASYIAAGTAHYVGTEPSALTVFSGHWYQFPTLQFIPTTLVFAWIPYLVRHHYKTNGPDSTILRGISLYPARARTTAQTLALIGLMALGIVGVSICEWLVAWYNADGPLPSDLPSYFITVTDTAQP</sequence>
<evidence type="ECO:0008006" key="4">
    <source>
        <dbReference type="Google" id="ProtNLM"/>
    </source>
</evidence>
<feature type="transmembrane region" description="Helical" evidence="1">
    <location>
        <begin position="161"/>
        <end position="182"/>
    </location>
</feature>
<dbReference type="AlphaFoldDB" id="A0A511MH24"/>
<feature type="transmembrane region" description="Helical" evidence="1">
    <location>
        <begin position="288"/>
        <end position="311"/>
    </location>
</feature>
<proteinExistence type="predicted"/>
<keyword evidence="1" id="KW-1133">Transmembrane helix</keyword>
<dbReference type="RefSeq" id="WP_147134547.1">
    <property type="nucleotide sequence ID" value="NZ_BJXA01000030.1"/>
</dbReference>
<feature type="transmembrane region" description="Helical" evidence="1">
    <location>
        <begin position="70"/>
        <end position="90"/>
    </location>
</feature>